<evidence type="ECO:0000313" key="4">
    <source>
        <dbReference type="Proteomes" id="UP000693970"/>
    </source>
</evidence>
<evidence type="ECO:0000256" key="2">
    <source>
        <dbReference type="SAM" id="SignalP"/>
    </source>
</evidence>
<feature type="signal peptide" evidence="2">
    <location>
        <begin position="1"/>
        <end position="29"/>
    </location>
</feature>
<feature type="chain" id="PRO_5039896517" evidence="2">
    <location>
        <begin position="30"/>
        <end position="249"/>
    </location>
</feature>
<feature type="region of interest" description="Disordered" evidence="1">
    <location>
        <begin position="226"/>
        <end position="249"/>
    </location>
</feature>
<dbReference type="PROSITE" id="PS51257">
    <property type="entry name" value="PROKAR_LIPOPROTEIN"/>
    <property type="match status" value="1"/>
</dbReference>
<keyword evidence="4" id="KW-1185">Reference proteome</keyword>
<organism evidence="3 4">
    <name type="scientific">Nitzschia inconspicua</name>
    <dbReference type="NCBI Taxonomy" id="303405"/>
    <lineage>
        <taxon>Eukaryota</taxon>
        <taxon>Sar</taxon>
        <taxon>Stramenopiles</taxon>
        <taxon>Ochrophyta</taxon>
        <taxon>Bacillariophyta</taxon>
        <taxon>Bacillariophyceae</taxon>
        <taxon>Bacillariophycidae</taxon>
        <taxon>Bacillariales</taxon>
        <taxon>Bacillariaceae</taxon>
        <taxon>Nitzschia</taxon>
    </lineage>
</organism>
<proteinExistence type="predicted"/>
<sequence>MKNSRFSTRFVTVATVLVALLLSCQSCQGRKNYDVPHAHQGVLSPYEPGPFQSLELNKSDEKELEAGKPVMKQQQGSDLAGGAICVQDVDAPKAAVWSQILDLDSYKGKVPKVNECKNYAVQQNADGTTTMKTKMVVGVIPGYAYTSFYDHTYHPEKDSLTWRLDYDKSSDFDDVAGHWHLEDHPNKPDCTRVFYACDIKLKGKVPGPVVNFLSKTALKTATSWVKKESESNPTPKRLAFLGEASPAKQ</sequence>
<dbReference type="Proteomes" id="UP000693970">
    <property type="component" value="Unassembled WGS sequence"/>
</dbReference>
<dbReference type="AlphaFoldDB" id="A0A9K3M0Z9"/>
<accession>A0A9K3M0Z9</accession>
<evidence type="ECO:0000313" key="3">
    <source>
        <dbReference type="EMBL" id="KAG7370866.1"/>
    </source>
</evidence>
<protein>
    <submittedName>
        <fullName evidence="3">Polyketide cyclase / dehydrase and lipid transport domain containing protein</fullName>
    </submittedName>
</protein>
<comment type="caution">
    <text evidence="3">The sequence shown here is derived from an EMBL/GenBank/DDBJ whole genome shotgun (WGS) entry which is preliminary data.</text>
</comment>
<gene>
    <name evidence="3" type="ORF">IV203_019436</name>
</gene>
<reference evidence="3" key="2">
    <citation type="submission" date="2021-04" db="EMBL/GenBank/DDBJ databases">
        <authorList>
            <person name="Podell S."/>
        </authorList>
    </citation>
    <scope>NUCLEOTIDE SEQUENCE</scope>
    <source>
        <strain evidence="3">Hildebrandi</strain>
    </source>
</reference>
<dbReference type="OrthoDB" id="41924at2759"/>
<keyword evidence="2" id="KW-0732">Signal</keyword>
<evidence type="ECO:0000256" key="1">
    <source>
        <dbReference type="SAM" id="MobiDB-lite"/>
    </source>
</evidence>
<dbReference type="EMBL" id="JAGRRH010000004">
    <property type="protein sequence ID" value="KAG7370866.1"/>
    <property type="molecule type" value="Genomic_DNA"/>
</dbReference>
<reference evidence="3" key="1">
    <citation type="journal article" date="2021" name="Sci. Rep.">
        <title>Diploid genomic architecture of Nitzschia inconspicua, an elite biomass production diatom.</title>
        <authorList>
            <person name="Oliver A."/>
            <person name="Podell S."/>
            <person name="Pinowska A."/>
            <person name="Traller J.C."/>
            <person name="Smith S.R."/>
            <person name="McClure R."/>
            <person name="Beliaev A."/>
            <person name="Bohutskyi P."/>
            <person name="Hill E.A."/>
            <person name="Rabines A."/>
            <person name="Zheng H."/>
            <person name="Allen L.Z."/>
            <person name="Kuo A."/>
            <person name="Grigoriev I.V."/>
            <person name="Allen A.E."/>
            <person name="Hazlebeck D."/>
            <person name="Allen E.E."/>
        </authorList>
    </citation>
    <scope>NUCLEOTIDE SEQUENCE</scope>
    <source>
        <strain evidence="3">Hildebrandi</strain>
    </source>
</reference>
<name>A0A9K3M0Z9_9STRA</name>